<comment type="caution">
    <text evidence="7">The sequence shown here is derived from an EMBL/GenBank/DDBJ whole genome shotgun (WGS) entry which is preliminary data.</text>
</comment>
<organism evidence="7 8">
    <name type="scientific">Pelagicoccus albus</name>
    <dbReference type="NCBI Taxonomy" id="415222"/>
    <lineage>
        <taxon>Bacteria</taxon>
        <taxon>Pseudomonadati</taxon>
        <taxon>Verrucomicrobiota</taxon>
        <taxon>Opitutia</taxon>
        <taxon>Puniceicoccales</taxon>
        <taxon>Pelagicoccaceae</taxon>
        <taxon>Pelagicoccus</taxon>
    </lineage>
</organism>
<evidence type="ECO:0000256" key="5">
    <source>
        <dbReference type="ARBA" id="ARBA00023315"/>
    </source>
</evidence>
<dbReference type="InterPro" id="IPR037157">
    <property type="entry name" value="Acetyltransf_C_sf"/>
</dbReference>
<evidence type="ECO:0000256" key="4">
    <source>
        <dbReference type="ARBA" id="ARBA00023098"/>
    </source>
</evidence>
<dbReference type="RefSeq" id="WP_185662063.1">
    <property type="nucleotide sequence ID" value="NZ_CAWPOO010000013.1"/>
</dbReference>
<protein>
    <submittedName>
        <fullName evidence="7">Acyl-ACP--UDP-N-acetylglucosamine O-acyltransferase</fullName>
        <ecNumber evidence="7">2.3.1.129</ecNumber>
    </submittedName>
</protein>
<dbReference type="Gene3D" id="1.20.1180.10">
    <property type="entry name" value="Udp N-acetylglucosamine O-acyltransferase, C-terminal domain"/>
    <property type="match status" value="1"/>
</dbReference>
<feature type="domain" description="UDP N-acetylglucosamine O-acyltransferase C-terminal" evidence="6">
    <location>
        <begin position="177"/>
        <end position="258"/>
    </location>
</feature>
<evidence type="ECO:0000313" key="7">
    <source>
        <dbReference type="EMBL" id="MBC2608213.1"/>
    </source>
</evidence>
<keyword evidence="8" id="KW-1185">Reference proteome</keyword>
<evidence type="ECO:0000256" key="1">
    <source>
        <dbReference type="ARBA" id="ARBA00022516"/>
    </source>
</evidence>
<dbReference type="PIRSF" id="PIRSF000456">
    <property type="entry name" value="UDP-GlcNAc_acltr"/>
    <property type="match status" value="1"/>
</dbReference>
<proteinExistence type="predicted"/>
<dbReference type="InterPro" id="IPR011004">
    <property type="entry name" value="Trimer_LpxA-like_sf"/>
</dbReference>
<dbReference type="GO" id="GO:0009245">
    <property type="term" value="P:lipid A biosynthetic process"/>
    <property type="evidence" value="ECO:0007669"/>
    <property type="project" value="UniProtKB-KW"/>
</dbReference>
<dbReference type="NCBIfam" id="NF003657">
    <property type="entry name" value="PRK05289.1"/>
    <property type="match status" value="1"/>
</dbReference>
<keyword evidence="2" id="KW-0441">Lipid A biosynthesis</keyword>
<dbReference type="CDD" id="cd03351">
    <property type="entry name" value="LbH_UDP-GlcNAc_AT"/>
    <property type="match status" value="1"/>
</dbReference>
<keyword evidence="5 7" id="KW-0012">Acyltransferase</keyword>
<evidence type="ECO:0000259" key="6">
    <source>
        <dbReference type="Pfam" id="PF13720"/>
    </source>
</evidence>
<dbReference type="GO" id="GO:0016020">
    <property type="term" value="C:membrane"/>
    <property type="evidence" value="ECO:0007669"/>
    <property type="project" value="GOC"/>
</dbReference>
<dbReference type="AlphaFoldDB" id="A0A7X1B9M2"/>
<evidence type="ECO:0000256" key="2">
    <source>
        <dbReference type="ARBA" id="ARBA00022556"/>
    </source>
</evidence>
<name>A0A7X1B9M2_9BACT</name>
<dbReference type="NCBIfam" id="TIGR01852">
    <property type="entry name" value="lipid_A_lpxA"/>
    <property type="match status" value="1"/>
</dbReference>
<dbReference type="Gene3D" id="2.160.10.10">
    <property type="entry name" value="Hexapeptide repeat proteins"/>
    <property type="match status" value="1"/>
</dbReference>
<sequence>MSGNIHPTAVIDPKAELASDVEVGAYAVIGPQAKIGSGTKIWHHASIWGNTSIGKDCQIFPFASIGMQTQDLKFKGGNPGVKIGDRNVFREYVSINAATNDGDFTEIGNDNLLLAYGHVGHCCKLGNNIIASNGVAFAGHVVVEDHAGIGGGGTGIHQFCHVGRHCFIGGCSKVEQDVPPFMLADGNPAKIRMFNKVGLERAGYTPEQMSAIKFIFRTFYRQGLNRQQAIEAIKSSSFADTQEAKSYIAFAESSERGLAGGNK</sequence>
<dbReference type="PANTHER" id="PTHR43480:SF1">
    <property type="entry name" value="ACYL-[ACYL-CARRIER-PROTEIN]--UDP-N-ACETYLGLUCOSAMINE O-ACYLTRANSFERASE, MITOCHONDRIAL-RELATED"/>
    <property type="match status" value="1"/>
</dbReference>
<dbReference type="Proteomes" id="UP000526501">
    <property type="component" value="Unassembled WGS sequence"/>
</dbReference>
<evidence type="ECO:0000256" key="3">
    <source>
        <dbReference type="ARBA" id="ARBA00022679"/>
    </source>
</evidence>
<dbReference type="EMBL" id="JACHVC010000013">
    <property type="protein sequence ID" value="MBC2608213.1"/>
    <property type="molecule type" value="Genomic_DNA"/>
</dbReference>
<keyword evidence="4" id="KW-0443">Lipid metabolism</keyword>
<dbReference type="PANTHER" id="PTHR43480">
    <property type="entry name" value="ACYL-[ACYL-CARRIER-PROTEIN]--UDP-N-ACETYLGLUCOSAMINE O-ACYLTRANSFERASE"/>
    <property type="match status" value="1"/>
</dbReference>
<dbReference type="InterPro" id="IPR029098">
    <property type="entry name" value="Acetyltransf_C"/>
</dbReference>
<dbReference type="SUPFAM" id="SSF51161">
    <property type="entry name" value="Trimeric LpxA-like enzymes"/>
    <property type="match status" value="1"/>
</dbReference>
<gene>
    <name evidence="7" type="primary">lpxA</name>
    <name evidence="7" type="ORF">H5P27_19310</name>
</gene>
<dbReference type="Pfam" id="PF13720">
    <property type="entry name" value="Acetyltransf_11"/>
    <property type="match status" value="1"/>
</dbReference>
<dbReference type="GO" id="GO:0008780">
    <property type="term" value="F:acyl-[acyl-carrier-protein]-UDP-N-acetylglucosamine O-acyltransferase activity"/>
    <property type="evidence" value="ECO:0007669"/>
    <property type="project" value="UniProtKB-EC"/>
</dbReference>
<evidence type="ECO:0000313" key="8">
    <source>
        <dbReference type="Proteomes" id="UP000526501"/>
    </source>
</evidence>
<keyword evidence="3 7" id="KW-0808">Transferase</keyword>
<dbReference type="EC" id="2.3.1.129" evidence="7"/>
<accession>A0A7X1B9M2</accession>
<dbReference type="InterPro" id="IPR010137">
    <property type="entry name" value="Lipid_A_LpxA"/>
</dbReference>
<reference evidence="7 8" key="1">
    <citation type="submission" date="2020-07" db="EMBL/GenBank/DDBJ databases">
        <authorList>
            <person name="Feng X."/>
        </authorList>
    </citation>
    <scope>NUCLEOTIDE SEQUENCE [LARGE SCALE GENOMIC DNA]</scope>
    <source>
        <strain evidence="7 8">JCM23202</strain>
    </source>
</reference>
<keyword evidence="1" id="KW-0444">Lipid biosynthesis</keyword>